<name>A0ABU8ER56_9GAMM</name>
<evidence type="ECO:0000313" key="2">
    <source>
        <dbReference type="EMBL" id="MEI4549458.1"/>
    </source>
</evidence>
<accession>A0ABU8ER56</accession>
<dbReference type="PANTHER" id="PTHR34351:SF1">
    <property type="entry name" value="SLR1927 PROTEIN"/>
    <property type="match status" value="1"/>
</dbReference>
<organism evidence="2 3">
    <name type="scientific">Pseudoalteromonas spongiae</name>
    <dbReference type="NCBI Taxonomy" id="298657"/>
    <lineage>
        <taxon>Bacteria</taxon>
        <taxon>Pseudomonadati</taxon>
        <taxon>Pseudomonadota</taxon>
        <taxon>Gammaproteobacteria</taxon>
        <taxon>Alteromonadales</taxon>
        <taxon>Pseudoalteromonadaceae</taxon>
        <taxon>Pseudoalteromonas</taxon>
    </lineage>
</organism>
<keyword evidence="1" id="KW-0472">Membrane</keyword>
<protein>
    <submittedName>
        <fullName evidence="2">DUF58 domain-containing protein</fullName>
    </submittedName>
</protein>
<dbReference type="RefSeq" id="WP_336435001.1">
    <property type="nucleotide sequence ID" value="NZ_JBAWKS010000001.1"/>
</dbReference>
<gene>
    <name evidence="2" type="ORF">WAE96_07045</name>
</gene>
<evidence type="ECO:0000256" key="1">
    <source>
        <dbReference type="SAM" id="Phobius"/>
    </source>
</evidence>
<dbReference type="Proteomes" id="UP001382455">
    <property type="component" value="Unassembled WGS sequence"/>
</dbReference>
<sequence length="324" mass="37075">MSDTKTSLVQSIKSHVNVWFNNQLKKRKHSETSITLTHKNIYILPSKFGMAYLISNVLVYVLGINYQNNLVIMFSYLMFSFLLVNFIVAFINLYNLKVSLSHTVAGYQHTGYFAYFQLVNKDGTTSLEVSGDHIRSQFIDSIEETTQKLELQFNIANRGLHSLPRLKLFSHYPFGLVTTWSYFVPEKKTYVYPTPLSFSFHQVSQAEIESDSQSQSNQATVSENYQGVRPYIDGDKVNRISWKHYAKHQVLATKDFSSGSISEYEFSLQTVPGNLEQKLQHLSYLVTHAENENLRYSLVLPHAKVDLGSGTPHMTKCLEELSNV</sequence>
<feature type="transmembrane region" description="Helical" evidence="1">
    <location>
        <begin position="48"/>
        <end position="66"/>
    </location>
</feature>
<keyword evidence="1" id="KW-0812">Transmembrane</keyword>
<reference evidence="2 3" key="1">
    <citation type="submission" date="2023-12" db="EMBL/GenBank/DDBJ databases">
        <title>Friends and Foes: Symbiotic and Algicidal bacterial influence on Karenia brevis blooms.</title>
        <authorList>
            <person name="Fei C."/>
            <person name="Mohamed A.R."/>
            <person name="Booker A."/>
            <person name="Arshad M."/>
            <person name="Klass S."/>
            <person name="Ahn S."/>
            <person name="Gilbert P.M."/>
            <person name="Heil C.A."/>
            <person name="Martinez J.M."/>
            <person name="Amin S.A."/>
        </authorList>
    </citation>
    <scope>NUCLEOTIDE SEQUENCE [LARGE SCALE GENOMIC DNA]</scope>
    <source>
        <strain evidence="2 3">CE15</strain>
    </source>
</reference>
<evidence type="ECO:0000313" key="3">
    <source>
        <dbReference type="Proteomes" id="UP001382455"/>
    </source>
</evidence>
<comment type="caution">
    <text evidence="2">The sequence shown here is derived from an EMBL/GenBank/DDBJ whole genome shotgun (WGS) entry which is preliminary data.</text>
</comment>
<proteinExistence type="predicted"/>
<dbReference type="PANTHER" id="PTHR34351">
    <property type="entry name" value="SLR1927 PROTEIN-RELATED"/>
    <property type="match status" value="1"/>
</dbReference>
<keyword evidence="1" id="KW-1133">Transmembrane helix</keyword>
<feature type="transmembrane region" description="Helical" evidence="1">
    <location>
        <begin position="72"/>
        <end position="94"/>
    </location>
</feature>
<keyword evidence="3" id="KW-1185">Reference proteome</keyword>
<dbReference type="EMBL" id="JBAWKS010000001">
    <property type="protein sequence ID" value="MEI4549458.1"/>
    <property type="molecule type" value="Genomic_DNA"/>
</dbReference>